<keyword evidence="3" id="KW-0808">Transferase</keyword>
<dbReference type="GO" id="GO:0016758">
    <property type="term" value="F:hexosyltransferase activity"/>
    <property type="evidence" value="ECO:0007669"/>
    <property type="project" value="UniProtKB-ARBA"/>
</dbReference>
<dbReference type="Gene3D" id="3.90.550.10">
    <property type="entry name" value="Spore Coat Polysaccharide Biosynthesis Protein SpsA, Chain A"/>
    <property type="match status" value="1"/>
</dbReference>
<dbReference type="Pfam" id="PF00535">
    <property type="entry name" value="Glycos_transf_2"/>
    <property type="match status" value="1"/>
</dbReference>
<dbReference type="InterPro" id="IPR001173">
    <property type="entry name" value="Glyco_trans_2-like"/>
</dbReference>
<dbReference type="PANTHER" id="PTHR22916:SF3">
    <property type="entry name" value="UDP-GLCNAC:BETAGAL BETA-1,3-N-ACETYLGLUCOSAMINYLTRANSFERASE-LIKE PROTEIN 1"/>
    <property type="match status" value="1"/>
</dbReference>
<evidence type="ECO:0000259" key="2">
    <source>
        <dbReference type="Pfam" id="PF00535"/>
    </source>
</evidence>
<sequence>MNYFIQIGALKSNEKVLDVGCGVGRMAVPLMNYLTDDGAYYGFDLFKDGITWCKNNIAVAYPETDIYTLLNKHGLEVMNKPYYGLWCGRHEYTSYQDIVLTKKASERKLRMTREKNPPLVSILIPTYNRPHYFKMALESALAQTYSNIEIIIGDDSTNDETEILIREQYLPHYKNITYIRNTSTLGQFHNDLTLIEKSSGEYINFLMDDDVFYKQKIEKMMSYFEQESNKNLALVTSYRIRIDDHGDPIDDVQSTQRLYSEDTQLNGIFLGDWMLRAGYNIIGEPTTTLFRKSFLTEPFGTLKGREYACSVDMASWISLLSKGDAVYISESLSQFRHHAGQQIHNKLLQGCEDFTHLVITSKEYGFLQNTTDYRTALLSAYQWCKGSLQYYRSLPDLIPDAHVRLSHCLDIIIKELNY</sequence>
<protein>
    <submittedName>
        <fullName evidence="3">Glycosyltransferase</fullName>
    </submittedName>
</protein>
<gene>
    <name evidence="3" type="ORF">F8163_14220</name>
</gene>
<feature type="domain" description="Glycosyltransferase 2-like" evidence="2">
    <location>
        <begin position="121"/>
        <end position="242"/>
    </location>
</feature>
<dbReference type="Proteomes" id="UP000470409">
    <property type="component" value="Unassembled WGS sequence"/>
</dbReference>
<dbReference type="EMBL" id="WBPG01000020">
    <property type="protein sequence ID" value="KAB2442365.1"/>
    <property type="molecule type" value="Genomic_DNA"/>
</dbReference>
<evidence type="ECO:0000313" key="4">
    <source>
        <dbReference type="Proteomes" id="UP000470409"/>
    </source>
</evidence>
<dbReference type="InterPro" id="IPR029063">
    <property type="entry name" value="SAM-dependent_MTases_sf"/>
</dbReference>
<dbReference type="InterPro" id="IPR029044">
    <property type="entry name" value="Nucleotide-diphossugar_trans"/>
</dbReference>
<evidence type="ECO:0000313" key="3">
    <source>
        <dbReference type="EMBL" id="KAB2442365.1"/>
    </source>
</evidence>
<dbReference type="PANTHER" id="PTHR22916">
    <property type="entry name" value="GLYCOSYLTRANSFERASE"/>
    <property type="match status" value="1"/>
</dbReference>
<dbReference type="AlphaFoldDB" id="A0A7V7S6Q9"/>
<dbReference type="FunFam" id="3.90.550.10:FF:000120">
    <property type="entry name" value="Glycosyl transferase, family 2"/>
    <property type="match status" value="1"/>
</dbReference>
<name>A0A7V7S6Q9_9BACI</name>
<evidence type="ECO:0000256" key="1">
    <source>
        <dbReference type="ARBA" id="ARBA00006739"/>
    </source>
</evidence>
<accession>A0A7V7S6Q9</accession>
<dbReference type="SUPFAM" id="SSF53335">
    <property type="entry name" value="S-adenosyl-L-methionine-dependent methyltransferases"/>
    <property type="match status" value="1"/>
</dbReference>
<proteinExistence type="inferred from homology"/>
<reference evidence="3 4" key="1">
    <citation type="submission" date="2019-10" db="EMBL/GenBank/DDBJ databases">
        <title>Bacillus from the desert of Cuatro Cinegas, Coahuila.</title>
        <authorList>
            <person name="Olmedo-Alvarez G."/>
            <person name="Saldana S."/>
            <person name="Barcelo D."/>
        </authorList>
    </citation>
    <scope>NUCLEOTIDE SEQUENCE [LARGE SCALE GENOMIC DNA]</scope>
    <source>
        <strain evidence="3 4">CH155b_5T</strain>
    </source>
</reference>
<organism evidence="3 4">
    <name type="scientific">Bacillus luti</name>
    <dbReference type="NCBI Taxonomy" id="2026191"/>
    <lineage>
        <taxon>Bacteria</taxon>
        <taxon>Bacillati</taxon>
        <taxon>Bacillota</taxon>
        <taxon>Bacilli</taxon>
        <taxon>Bacillales</taxon>
        <taxon>Bacillaceae</taxon>
        <taxon>Bacillus</taxon>
        <taxon>Bacillus cereus group</taxon>
    </lineage>
</organism>
<dbReference type="SUPFAM" id="SSF53448">
    <property type="entry name" value="Nucleotide-diphospho-sugar transferases"/>
    <property type="match status" value="1"/>
</dbReference>
<comment type="caution">
    <text evidence="3">The sequence shown here is derived from an EMBL/GenBank/DDBJ whole genome shotgun (WGS) entry which is preliminary data.</text>
</comment>
<comment type="similarity">
    <text evidence="1">Belongs to the glycosyltransferase 2 family.</text>
</comment>
<dbReference type="Gene3D" id="3.40.50.150">
    <property type="entry name" value="Vaccinia Virus protein VP39"/>
    <property type="match status" value="1"/>
</dbReference>